<accession>A0ABW2RYF5</accession>
<dbReference type="RefSeq" id="WP_378404252.1">
    <property type="nucleotide sequence ID" value="NZ_JBHTCS010000012.1"/>
</dbReference>
<protein>
    <submittedName>
        <fullName evidence="2">Phosphopantetheine-binding protein</fullName>
    </submittedName>
</protein>
<keyword evidence="3" id="KW-1185">Reference proteome</keyword>
<reference evidence="3" key="1">
    <citation type="journal article" date="2019" name="Int. J. Syst. Evol. Microbiol.">
        <title>The Global Catalogue of Microorganisms (GCM) 10K type strain sequencing project: providing services to taxonomists for standard genome sequencing and annotation.</title>
        <authorList>
            <consortium name="The Broad Institute Genomics Platform"/>
            <consortium name="The Broad Institute Genome Sequencing Center for Infectious Disease"/>
            <person name="Wu L."/>
            <person name="Ma J."/>
        </authorList>
    </citation>
    <scope>NUCLEOTIDE SEQUENCE [LARGE SCALE GENOMIC DNA]</scope>
    <source>
        <strain evidence="3">ICMP 19430</strain>
    </source>
</reference>
<dbReference type="Proteomes" id="UP001596484">
    <property type="component" value="Unassembled WGS sequence"/>
</dbReference>
<name>A0ABW2RYF5_9NOCA</name>
<sequence>MTITLTPDRVIADIADILEIGPAELSDDSNLLDFGMDSIRLISLVERWRALDARADIAALATVYLLSDWLAVIAGGSSESAPAPAQTRAR</sequence>
<evidence type="ECO:0000259" key="1">
    <source>
        <dbReference type="PROSITE" id="PS50075"/>
    </source>
</evidence>
<dbReference type="SUPFAM" id="SSF47336">
    <property type="entry name" value="ACP-like"/>
    <property type="match status" value="1"/>
</dbReference>
<evidence type="ECO:0000313" key="2">
    <source>
        <dbReference type="EMBL" id="MFC7448313.1"/>
    </source>
</evidence>
<proteinExistence type="predicted"/>
<dbReference type="InterPro" id="IPR036736">
    <property type="entry name" value="ACP-like_sf"/>
</dbReference>
<organism evidence="2 3">
    <name type="scientific">Rhodococcus daqingensis</name>
    <dbReference type="NCBI Taxonomy" id="2479363"/>
    <lineage>
        <taxon>Bacteria</taxon>
        <taxon>Bacillati</taxon>
        <taxon>Actinomycetota</taxon>
        <taxon>Actinomycetes</taxon>
        <taxon>Mycobacteriales</taxon>
        <taxon>Nocardiaceae</taxon>
        <taxon>Rhodococcus</taxon>
    </lineage>
</organism>
<dbReference type="PROSITE" id="PS50075">
    <property type="entry name" value="CARRIER"/>
    <property type="match status" value="1"/>
</dbReference>
<dbReference type="Pfam" id="PF00550">
    <property type="entry name" value="PP-binding"/>
    <property type="match status" value="1"/>
</dbReference>
<dbReference type="Gene3D" id="1.10.1200.10">
    <property type="entry name" value="ACP-like"/>
    <property type="match status" value="1"/>
</dbReference>
<feature type="domain" description="Carrier" evidence="1">
    <location>
        <begin position="1"/>
        <end position="77"/>
    </location>
</feature>
<evidence type="ECO:0000313" key="3">
    <source>
        <dbReference type="Proteomes" id="UP001596484"/>
    </source>
</evidence>
<gene>
    <name evidence="2" type="ORF">ACFQS9_10475</name>
</gene>
<dbReference type="EMBL" id="JBHTCS010000012">
    <property type="protein sequence ID" value="MFC7448313.1"/>
    <property type="molecule type" value="Genomic_DNA"/>
</dbReference>
<dbReference type="InterPro" id="IPR009081">
    <property type="entry name" value="PP-bd_ACP"/>
</dbReference>
<comment type="caution">
    <text evidence="2">The sequence shown here is derived from an EMBL/GenBank/DDBJ whole genome shotgun (WGS) entry which is preliminary data.</text>
</comment>